<dbReference type="GeneID" id="17266028"/>
<evidence type="ECO:0000313" key="3">
    <source>
        <dbReference type="Proteomes" id="UP000013827"/>
    </source>
</evidence>
<keyword evidence="3" id="KW-1185">Reference proteome</keyword>
<name>A0A0D3JAE6_EMIH1</name>
<keyword evidence="1" id="KW-0732">Signal</keyword>
<organism evidence="2 3">
    <name type="scientific">Emiliania huxleyi (strain CCMP1516)</name>
    <dbReference type="NCBI Taxonomy" id="280463"/>
    <lineage>
        <taxon>Eukaryota</taxon>
        <taxon>Haptista</taxon>
        <taxon>Haptophyta</taxon>
        <taxon>Prymnesiophyceae</taxon>
        <taxon>Isochrysidales</taxon>
        <taxon>Noelaerhabdaceae</taxon>
        <taxon>Emiliania</taxon>
    </lineage>
</organism>
<dbReference type="HOGENOM" id="CLU_2065903_0_0_1"/>
<dbReference type="PaxDb" id="2903-EOD20481"/>
<dbReference type="EnsemblProtists" id="EOD20481">
    <property type="protein sequence ID" value="EOD20481"/>
    <property type="gene ID" value="EMIHUDRAFT_355073"/>
</dbReference>
<evidence type="ECO:0000256" key="1">
    <source>
        <dbReference type="SAM" id="SignalP"/>
    </source>
</evidence>
<reference evidence="3" key="1">
    <citation type="journal article" date="2013" name="Nature">
        <title>Pan genome of the phytoplankton Emiliania underpins its global distribution.</title>
        <authorList>
            <person name="Read B.A."/>
            <person name="Kegel J."/>
            <person name="Klute M.J."/>
            <person name="Kuo A."/>
            <person name="Lefebvre S.C."/>
            <person name="Maumus F."/>
            <person name="Mayer C."/>
            <person name="Miller J."/>
            <person name="Monier A."/>
            <person name="Salamov A."/>
            <person name="Young J."/>
            <person name="Aguilar M."/>
            <person name="Claverie J.M."/>
            <person name="Frickenhaus S."/>
            <person name="Gonzalez K."/>
            <person name="Herman E.K."/>
            <person name="Lin Y.C."/>
            <person name="Napier J."/>
            <person name="Ogata H."/>
            <person name="Sarno A.F."/>
            <person name="Shmutz J."/>
            <person name="Schroeder D."/>
            <person name="de Vargas C."/>
            <person name="Verret F."/>
            <person name="von Dassow P."/>
            <person name="Valentin K."/>
            <person name="Van de Peer Y."/>
            <person name="Wheeler G."/>
            <person name="Dacks J.B."/>
            <person name="Delwiche C.F."/>
            <person name="Dyhrman S.T."/>
            <person name="Glockner G."/>
            <person name="John U."/>
            <person name="Richards T."/>
            <person name="Worden A.Z."/>
            <person name="Zhang X."/>
            <person name="Grigoriev I.V."/>
            <person name="Allen A.E."/>
            <person name="Bidle K."/>
            <person name="Borodovsky M."/>
            <person name="Bowler C."/>
            <person name="Brownlee C."/>
            <person name="Cock J.M."/>
            <person name="Elias M."/>
            <person name="Gladyshev V.N."/>
            <person name="Groth M."/>
            <person name="Guda C."/>
            <person name="Hadaegh A."/>
            <person name="Iglesias-Rodriguez M.D."/>
            <person name="Jenkins J."/>
            <person name="Jones B.M."/>
            <person name="Lawson T."/>
            <person name="Leese F."/>
            <person name="Lindquist E."/>
            <person name="Lobanov A."/>
            <person name="Lomsadze A."/>
            <person name="Malik S.B."/>
            <person name="Marsh M.E."/>
            <person name="Mackinder L."/>
            <person name="Mock T."/>
            <person name="Mueller-Roeber B."/>
            <person name="Pagarete A."/>
            <person name="Parker M."/>
            <person name="Probert I."/>
            <person name="Quesneville H."/>
            <person name="Raines C."/>
            <person name="Rensing S.A."/>
            <person name="Riano-Pachon D.M."/>
            <person name="Richier S."/>
            <person name="Rokitta S."/>
            <person name="Shiraiwa Y."/>
            <person name="Soanes D.M."/>
            <person name="van der Giezen M."/>
            <person name="Wahlund T.M."/>
            <person name="Williams B."/>
            <person name="Wilson W."/>
            <person name="Wolfe G."/>
            <person name="Wurch L.L."/>
        </authorList>
    </citation>
    <scope>NUCLEOTIDE SEQUENCE</scope>
</reference>
<dbReference type="AlphaFoldDB" id="A0A0D3JAE6"/>
<feature type="chain" id="PRO_5044229115" evidence="1">
    <location>
        <begin position="22"/>
        <end position="119"/>
    </location>
</feature>
<sequence>MLGFGRLALLLLLGGVGLARGGGALVHGAVPPMLRETERPPSKEEMDAAAGAGLYCVAGVRNFGPNLASEWAMALESLAFVCTYGKKNCLTTEMYRGELSLGKIAGLVWGKLREGVVRC</sequence>
<proteinExistence type="predicted"/>
<dbReference type="Proteomes" id="UP000013827">
    <property type="component" value="Unassembled WGS sequence"/>
</dbReference>
<evidence type="ECO:0000313" key="2">
    <source>
        <dbReference type="EnsemblProtists" id="EOD20481"/>
    </source>
</evidence>
<dbReference type="KEGG" id="ehx:EMIHUDRAFT_355073"/>
<accession>A0A0D3JAE6</accession>
<feature type="signal peptide" evidence="1">
    <location>
        <begin position="1"/>
        <end position="21"/>
    </location>
</feature>
<reference evidence="2" key="2">
    <citation type="submission" date="2024-10" db="UniProtKB">
        <authorList>
            <consortium name="EnsemblProtists"/>
        </authorList>
    </citation>
    <scope>IDENTIFICATION</scope>
</reference>
<dbReference type="RefSeq" id="XP_005772910.1">
    <property type="nucleotide sequence ID" value="XM_005772853.1"/>
</dbReference>
<protein>
    <submittedName>
        <fullName evidence="2">Uncharacterized protein</fullName>
    </submittedName>
</protein>